<dbReference type="NCBIfam" id="TIGR00756">
    <property type="entry name" value="PPR"/>
    <property type="match status" value="2"/>
</dbReference>
<dbReference type="Gene3D" id="1.25.40.10">
    <property type="entry name" value="Tetratricopeptide repeat domain"/>
    <property type="match status" value="1"/>
</dbReference>
<organism evidence="3">
    <name type="scientific">Sesamum angustifolium</name>
    <dbReference type="NCBI Taxonomy" id="2727405"/>
    <lineage>
        <taxon>Eukaryota</taxon>
        <taxon>Viridiplantae</taxon>
        <taxon>Streptophyta</taxon>
        <taxon>Embryophyta</taxon>
        <taxon>Tracheophyta</taxon>
        <taxon>Spermatophyta</taxon>
        <taxon>Magnoliopsida</taxon>
        <taxon>eudicotyledons</taxon>
        <taxon>Gunneridae</taxon>
        <taxon>Pentapetalae</taxon>
        <taxon>asterids</taxon>
        <taxon>lamiids</taxon>
        <taxon>Lamiales</taxon>
        <taxon>Pedaliaceae</taxon>
        <taxon>Sesamum</taxon>
    </lineage>
</organism>
<evidence type="ECO:0008006" key="4">
    <source>
        <dbReference type="Google" id="ProtNLM"/>
    </source>
</evidence>
<comment type="caution">
    <text evidence="3">The sequence shown here is derived from an EMBL/GenBank/DDBJ whole genome shotgun (WGS) entry which is preliminary data.</text>
</comment>
<dbReference type="InterPro" id="IPR011990">
    <property type="entry name" value="TPR-like_helical_dom_sf"/>
</dbReference>
<sequence length="189" mass="21779">MRQPPSVVDFTKLLGAVVMMKAAASSKVDMNLNVTTFTILIKGLFLEHKQLEIQCQSLYQIIHSLCKDRTVEDALQIFFKLTEKGISPNFPTYSSRIQGLCSCSRWKEEYLLHEMAAQKISLDVFTFSILIDAYYEEGMVEEAEDVLKIMMQVDVRPNIITYSALIDDIVCEDKWIKPSKYLILLWLRP</sequence>
<evidence type="ECO:0000256" key="2">
    <source>
        <dbReference type="PROSITE-ProRule" id="PRU00708"/>
    </source>
</evidence>
<dbReference type="EMBL" id="JACGWK010000006">
    <property type="protein sequence ID" value="KAL0348960.1"/>
    <property type="molecule type" value="Genomic_DNA"/>
</dbReference>
<dbReference type="InterPro" id="IPR002885">
    <property type="entry name" value="PPR_rpt"/>
</dbReference>
<evidence type="ECO:0000256" key="1">
    <source>
        <dbReference type="ARBA" id="ARBA00022737"/>
    </source>
</evidence>
<dbReference type="Pfam" id="PF13041">
    <property type="entry name" value="PPR_2"/>
    <property type="match status" value="1"/>
</dbReference>
<dbReference type="PANTHER" id="PTHR45613:SF207">
    <property type="entry name" value="OS08G0300700 PROTEIN"/>
    <property type="match status" value="1"/>
</dbReference>
<protein>
    <recommendedName>
        <fullName evidence="4">Pentatricopeptide repeat-containing protein</fullName>
    </recommendedName>
</protein>
<evidence type="ECO:0000313" key="3">
    <source>
        <dbReference type="EMBL" id="KAL0348960.1"/>
    </source>
</evidence>
<feature type="repeat" description="PPR" evidence="2">
    <location>
        <begin position="54"/>
        <end position="88"/>
    </location>
</feature>
<reference evidence="3" key="2">
    <citation type="journal article" date="2024" name="Plant">
        <title>Genomic evolution and insights into agronomic trait innovations of Sesamum species.</title>
        <authorList>
            <person name="Miao H."/>
            <person name="Wang L."/>
            <person name="Qu L."/>
            <person name="Liu H."/>
            <person name="Sun Y."/>
            <person name="Le M."/>
            <person name="Wang Q."/>
            <person name="Wei S."/>
            <person name="Zheng Y."/>
            <person name="Lin W."/>
            <person name="Duan Y."/>
            <person name="Cao H."/>
            <person name="Xiong S."/>
            <person name="Wang X."/>
            <person name="Wei L."/>
            <person name="Li C."/>
            <person name="Ma Q."/>
            <person name="Ju M."/>
            <person name="Zhao R."/>
            <person name="Li G."/>
            <person name="Mu C."/>
            <person name="Tian Q."/>
            <person name="Mei H."/>
            <person name="Zhang T."/>
            <person name="Gao T."/>
            <person name="Zhang H."/>
        </authorList>
    </citation>
    <scope>NUCLEOTIDE SEQUENCE</scope>
    <source>
        <strain evidence="3">G01</strain>
    </source>
</reference>
<proteinExistence type="predicted"/>
<keyword evidence="1" id="KW-0677">Repeat</keyword>
<feature type="repeat" description="PPR" evidence="2">
    <location>
        <begin position="123"/>
        <end position="157"/>
    </location>
</feature>
<reference evidence="3" key="1">
    <citation type="submission" date="2020-06" db="EMBL/GenBank/DDBJ databases">
        <authorList>
            <person name="Li T."/>
            <person name="Hu X."/>
            <person name="Zhang T."/>
            <person name="Song X."/>
            <person name="Zhang H."/>
            <person name="Dai N."/>
            <person name="Sheng W."/>
            <person name="Hou X."/>
            <person name="Wei L."/>
        </authorList>
    </citation>
    <scope>NUCLEOTIDE SEQUENCE</scope>
    <source>
        <strain evidence="3">G01</strain>
        <tissue evidence="3">Leaf</tissue>
    </source>
</reference>
<name>A0AAW2NYJ8_9LAMI</name>
<accession>A0AAW2NYJ8</accession>
<dbReference type="Pfam" id="PF13812">
    <property type="entry name" value="PPR_3"/>
    <property type="match status" value="1"/>
</dbReference>
<gene>
    <name evidence="3" type="ORF">Sangu_1123800</name>
</gene>
<dbReference type="AlphaFoldDB" id="A0AAW2NYJ8"/>
<dbReference type="PROSITE" id="PS51375">
    <property type="entry name" value="PPR"/>
    <property type="match status" value="2"/>
</dbReference>
<dbReference type="PANTHER" id="PTHR45613">
    <property type="entry name" value="PENTATRICOPEPTIDE REPEAT-CONTAINING PROTEIN"/>
    <property type="match status" value="1"/>
</dbReference>